<reference evidence="3 4" key="1">
    <citation type="submission" date="2018-02" db="EMBL/GenBank/DDBJ databases">
        <authorList>
            <person name="Cohen D.B."/>
            <person name="Kent A.D."/>
        </authorList>
    </citation>
    <scope>NUCLEOTIDE SEQUENCE [LARGE SCALE GENOMIC DNA]</scope>
    <source>
        <strain evidence="3">1</strain>
    </source>
</reference>
<feature type="compositionally biased region" description="Pro residues" evidence="1">
    <location>
        <begin position="208"/>
        <end position="218"/>
    </location>
</feature>
<evidence type="ECO:0000313" key="4">
    <source>
        <dbReference type="Proteomes" id="UP000238164"/>
    </source>
</evidence>
<feature type="region of interest" description="Disordered" evidence="1">
    <location>
        <begin position="202"/>
        <end position="268"/>
    </location>
</feature>
<name>A0A2N9JC20_9ACTN</name>
<keyword evidence="2" id="KW-0472">Membrane</keyword>
<dbReference type="AlphaFoldDB" id="A0A2N9JC20"/>
<proteinExistence type="predicted"/>
<dbReference type="KEGG" id="mgg:MPLG2_0626"/>
<protein>
    <submittedName>
        <fullName evidence="3">Uncharacterized protein</fullName>
    </submittedName>
</protein>
<gene>
    <name evidence="3" type="ORF">MPLG2_0626</name>
</gene>
<keyword evidence="4" id="KW-1185">Reference proteome</keyword>
<evidence type="ECO:0000313" key="3">
    <source>
        <dbReference type="EMBL" id="SPD85662.1"/>
    </source>
</evidence>
<accession>A0A2N9JC20</accession>
<sequence>MILGLVAAASLAGCDVTGTATLRADDYVDLDLRAVVDGNELCYWQFGETVRTEERRLWRGSQRLCLLQGTVHKEELRRWGVSVSHLGERIEVSFNPLGVVTTSRFTAASVGIDDLAVTVEFPGQVQKSTGIVEGNTVRFTDVDQLAEPMGLSAVGLDHAGPSWALVGTGAAFGLGVLSTALLWAWRQRRHQLTAALPDLQPEHAAPAPAAPVGPPGGPTPGSLLPPDLASGTHAPPGGSGWERPGTAPPDAQGNAPPPVHAKWAPPAS</sequence>
<evidence type="ECO:0000256" key="1">
    <source>
        <dbReference type="SAM" id="MobiDB-lite"/>
    </source>
</evidence>
<dbReference type="EMBL" id="LT985188">
    <property type="protein sequence ID" value="SPD85662.1"/>
    <property type="molecule type" value="Genomic_DNA"/>
</dbReference>
<feature type="transmembrane region" description="Helical" evidence="2">
    <location>
        <begin position="163"/>
        <end position="185"/>
    </location>
</feature>
<dbReference type="Proteomes" id="UP000238164">
    <property type="component" value="Chromosome 1"/>
</dbReference>
<organism evidence="3 4">
    <name type="scientific">Micropruina glycogenica</name>
    <dbReference type="NCBI Taxonomy" id="75385"/>
    <lineage>
        <taxon>Bacteria</taxon>
        <taxon>Bacillati</taxon>
        <taxon>Actinomycetota</taxon>
        <taxon>Actinomycetes</taxon>
        <taxon>Propionibacteriales</taxon>
        <taxon>Nocardioidaceae</taxon>
        <taxon>Micropruina</taxon>
    </lineage>
</organism>
<keyword evidence="2" id="KW-1133">Transmembrane helix</keyword>
<keyword evidence="2" id="KW-0812">Transmembrane</keyword>
<evidence type="ECO:0000256" key="2">
    <source>
        <dbReference type="SAM" id="Phobius"/>
    </source>
</evidence>